<dbReference type="Pfam" id="PF07179">
    <property type="entry name" value="SseB"/>
    <property type="match status" value="1"/>
</dbReference>
<organism evidence="2 3">
    <name type="scientific">Nocardioides lentus</name>
    <dbReference type="NCBI Taxonomy" id="338077"/>
    <lineage>
        <taxon>Bacteria</taxon>
        <taxon>Bacillati</taxon>
        <taxon>Actinomycetota</taxon>
        <taxon>Actinomycetes</taxon>
        <taxon>Propionibacteriales</taxon>
        <taxon>Nocardioidaceae</taxon>
        <taxon>Nocardioides</taxon>
    </lineage>
</organism>
<comment type="caution">
    <text evidence="2">The sequence shown here is derived from an EMBL/GenBank/DDBJ whole genome shotgun (WGS) entry which is preliminary data.</text>
</comment>
<protein>
    <recommendedName>
        <fullName evidence="1">SseB protein N-terminal domain-containing protein</fullName>
    </recommendedName>
</protein>
<evidence type="ECO:0000313" key="3">
    <source>
        <dbReference type="Proteomes" id="UP001501612"/>
    </source>
</evidence>
<dbReference type="EMBL" id="BAAAMY010000015">
    <property type="protein sequence ID" value="GAA1931963.1"/>
    <property type="molecule type" value="Genomic_DNA"/>
</dbReference>
<evidence type="ECO:0000313" key="2">
    <source>
        <dbReference type="EMBL" id="GAA1931963.1"/>
    </source>
</evidence>
<evidence type="ECO:0000259" key="1">
    <source>
        <dbReference type="Pfam" id="PF07179"/>
    </source>
</evidence>
<dbReference type="RefSeq" id="WP_344009508.1">
    <property type="nucleotide sequence ID" value="NZ_BAAAMY010000015.1"/>
</dbReference>
<name>A0ABN2PU18_9ACTN</name>
<proteinExistence type="predicted"/>
<reference evidence="2 3" key="1">
    <citation type="journal article" date="2019" name="Int. J. Syst. Evol. Microbiol.">
        <title>The Global Catalogue of Microorganisms (GCM) 10K type strain sequencing project: providing services to taxonomists for standard genome sequencing and annotation.</title>
        <authorList>
            <consortium name="The Broad Institute Genomics Platform"/>
            <consortium name="The Broad Institute Genome Sequencing Center for Infectious Disease"/>
            <person name="Wu L."/>
            <person name="Ma J."/>
        </authorList>
    </citation>
    <scope>NUCLEOTIDE SEQUENCE [LARGE SCALE GENOMIC DNA]</scope>
    <source>
        <strain evidence="2 3">JCM 14046</strain>
    </source>
</reference>
<sequence length="165" mass="16847">MRDIPDPGFAGDDGSADPALLAALATARQDPARAPEALAALGRARLLVPVTAVAGEVETGPDGLAREKDSDMAVVLMRGRDGRLALLAFSGHEAMTAWDAGSRPVPVTTRTAAAAARQDGAEAMVVDVAGPAPYVVQGDDLTALAEGWTLARVGDGVGWIRPPAE</sequence>
<dbReference type="Proteomes" id="UP001501612">
    <property type="component" value="Unassembled WGS sequence"/>
</dbReference>
<keyword evidence="3" id="KW-1185">Reference proteome</keyword>
<dbReference type="InterPro" id="IPR009839">
    <property type="entry name" value="SseB_N"/>
</dbReference>
<accession>A0ABN2PU18</accession>
<feature type="domain" description="SseB protein N-terminal" evidence="1">
    <location>
        <begin position="21"/>
        <end position="142"/>
    </location>
</feature>
<gene>
    <name evidence="2" type="ORF">GCM10009737_37340</name>
</gene>